<comment type="caution">
    <text evidence="1">The sequence shown here is derived from an EMBL/GenBank/DDBJ whole genome shotgun (WGS) entry which is preliminary data.</text>
</comment>
<evidence type="ECO:0000313" key="1">
    <source>
        <dbReference type="EMBL" id="MBD8063243.1"/>
    </source>
</evidence>
<name>A0ABR8Z4L1_9MICO</name>
<dbReference type="RefSeq" id="WP_251840343.1">
    <property type="nucleotide sequence ID" value="NZ_JACSPO010000009.1"/>
</dbReference>
<dbReference type="EMBL" id="JACSPO010000009">
    <property type="protein sequence ID" value="MBD8063243.1"/>
    <property type="molecule type" value="Genomic_DNA"/>
</dbReference>
<proteinExistence type="predicted"/>
<dbReference type="Proteomes" id="UP000661894">
    <property type="component" value="Unassembled WGS sequence"/>
</dbReference>
<gene>
    <name evidence="1" type="ORF">H9624_13040</name>
</gene>
<keyword evidence="2" id="KW-1185">Reference proteome</keyword>
<evidence type="ECO:0000313" key="2">
    <source>
        <dbReference type="Proteomes" id="UP000661894"/>
    </source>
</evidence>
<organism evidence="1 2">
    <name type="scientific">Oceanitalea stevensii</name>
    <dbReference type="NCBI Taxonomy" id="2763072"/>
    <lineage>
        <taxon>Bacteria</taxon>
        <taxon>Bacillati</taxon>
        <taxon>Actinomycetota</taxon>
        <taxon>Actinomycetes</taxon>
        <taxon>Micrococcales</taxon>
        <taxon>Bogoriellaceae</taxon>
        <taxon>Georgenia</taxon>
    </lineage>
</organism>
<protein>
    <submittedName>
        <fullName evidence="1">Uncharacterized protein</fullName>
    </submittedName>
</protein>
<reference evidence="1 2" key="1">
    <citation type="submission" date="2020-08" db="EMBL/GenBank/DDBJ databases">
        <title>A Genomic Blueprint of the Chicken Gut Microbiome.</title>
        <authorList>
            <person name="Gilroy R."/>
            <person name="Ravi A."/>
            <person name="Getino M."/>
            <person name="Pursley I."/>
            <person name="Horton D.L."/>
            <person name="Alikhan N.-F."/>
            <person name="Baker D."/>
            <person name="Gharbi K."/>
            <person name="Hall N."/>
            <person name="Watson M."/>
            <person name="Adriaenssens E.M."/>
            <person name="Foster-Nyarko E."/>
            <person name="Jarju S."/>
            <person name="Secka A."/>
            <person name="Antonio M."/>
            <person name="Oren A."/>
            <person name="Chaudhuri R."/>
            <person name="La Ragione R.M."/>
            <person name="Hildebrand F."/>
            <person name="Pallen M.J."/>
        </authorList>
    </citation>
    <scope>NUCLEOTIDE SEQUENCE [LARGE SCALE GENOMIC DNA]</scope>
    <source>
        <strain evidence="1 2">Sa1BUA1</strain>
    </source>
</reference>
<sequence>MARERAGDGSALRPVRGWQALWRGVFGTEHAGARWDVEVDYLDWDEKVHLYRDGVQERVQRGTSSFTLDDGARLEVAWSLLGLRRVHLVRPDGTAAQLVPAPGTAERWRADLDRDRPTLSRRLAAASWAVLTLALLVQVPQLLELGARVTGWYDFTAPVTLPASLNTPLSVAALLAGLERALRLRYHWLLD</sequence>
<accession>A0ABR8Z4L1</accession>